<keyword evidence="10" id="KW-0479">Metal-binding</keyword>
<evidence type="ECO:0000256" key="7">
    <source>
        <dbReference type="ARBA" id="ARBA00013025"/>
    </source>
</evidence>
<protein>
    <recommendedName>
        <fullName evidence="8">Dihydrofolate synthase/folylpolyglutamate synthase</fullName>
        <ecNumber evidence="6">6.3.2.12</ecNumber>
        <ecNumber evidence="7">6.3.2.17</ecNumber>
    </recommendedName>
    <alternativeName>
        <fullName evidence="17">Folylpoly-gamma-glutamate synthetase-dihydrofolate synthetase</fullName>
    </alternativeName>
    <alternativeName>
        <fullName evidence="15">Folylpolyglutamate synthetase</fullName>
    </alternativeName>
    <alternativeName>
        <fullName evidence="16">Tetrahydrofolylpolyglutamate synthase</fullName>
    </alternativeName>
</protein>
<evidence type="ECO:0000256" key="10">
    <source>
        <dbReference type="ARBA" id="ARBA00022723"/>
    </source>
</evidence>
<dbReference type="EMBL" id="LT906465">
    <property type="protein sequence ID" value="SNV45983.1"/>
    <property type="molecule type" value="Genomic_DNA"/>
</dbReference>
<evidence type="ECO:0000256" key="17">
    <source>
        <dbReference type="ARBA" id="ARBA00032510"/>
    </source>
</evidence>
<evidence type="ECO:0000313" key="26">
    <source>
        <dbReference type="Proteomes" id="UP000215196"/>
    </source>
</evidence>
<comment type="catalytic activity">
    <reaction evidence="19">
        <text>10-formyltetrahydrofolyl-(gamma-L-Glu)(n) + L-glutamate + ATP = 10-formyltetrahydrofolyl-(gamma-L-Glu)(n+1) + ADP + phosphate + H(+)</text>
        <dbReference type="Rhea" id="RHEA:51904"/>
        <dbReference type="Rhea" id="RHEA-COMP:13088"/>
        <dbReference type="Rhea" id="RHEA-COMP:14300"/>
        <dbReference type="ChEBI" id="CHEBI:15378"/>
        <dbReference type="ChEBI" id="CHEBI:29985"/>
        <dbReference type="ChEBI" id="CHEBI:30616"/>
        <dbReference type="ChEBI" id="CHEBI:43474"/>
        <dbReference type="ChEBI" id="CHEBI:134413"/>
        <dbReference type="ChEBI" id="CHEBI:456216"/>
        <dbReference type="EC" id="6.3.2.17"/>
    </reaction>
</comment>
<dbReference type="InterPro" id="IPR018109">
    <property type="entry name" value="Folylpolyglutamate_synth_CS"/>
</dbReference>
<dbReference type="GO" id="GO:0005524">
    <property type="term" value="F:ATP binding"/>
    <property type="evidence" value="ECO:0007669"/>
    <property type="project" value="UniProtKB-KW"/>
</dbReference>
<evidence type="ECO:0000256" key="21">
    <source>
        <dbReference type="ARBA" id="ARBA00049161"/>
    </source>
</evidence>
<dbReference type="GO" id="GO:0046656">
    <property type="term" value="P:folic acid biosynthetic process"/>
    <property type="evidence" value="ECO:0007669"/>
    <property type="project" value="UniProtKB-KW"/>
</dbReference>
<dbReference type="InterPro" id="IPR036615">
    <property type="entry name" value="Mur_ligase_C_dom_sf"/>
</dbReference>
<keyword evidence="14" id="KW-0289">Folate biosynthesis</keyword>
<evidence type="ECO:0000259" key="23">
    <source>
        <dbReference type="Pfam" id="PF02875"/>
    </source>
</evidence>
<keyword evidence="9 22" id="KW-0436">Ligase</keyword>
<evidence type="ECO:0000256" key="20">
    <source>
        <dbReference type="ARBA" id="ARBA00049035"/>
    </source>
</evidence>
<evidence type="ECO:0000256" key="18">
    <source>
        <dbReference type="ARBA" id="ARBA00047493"/>
    </source>
</evidence>
<dbReference type="FunFam" id="3.40.1190.10:FF:000011">
    <property type="entry name" value="Folylpolyglutamate synthase/dihydrofolate synthase"/>
    <property type="match status" value="1"/>
</dbReference>
<sequence>MRFEIDQETLPIKFDFFNKKITLYNQNFRHFCTMTKNDYQNELEWLYKQAPNYQIDGKRAYKPGLQNIIKLCEFFGNPQDKIKTVHIGGTNGKGSTSNMLASVLQEAGYKVGLYNSPHLIEFTERIKVNGQNAEPDFVYDFIQKLRDLPADIRPSFFEFTTVMAFEYFHRLNVDVAIIEVGLGGRLDATNIIKPMVSAITNVAQDHQNILGDTVEEIAIQKAGIVKPNIPIISGDENEATKNIIHDKAVENNAPFIDATEIKTDLVTDLKGVYQKKNIRVVLALISELQKSGFNISEEQVQKGLSNVHKNTNFLGRWFEFSQDPLTICDTGHNKAGLEQVFSQLNSVDKFKHIILGFVKDKKIDEVLEMLPGNATYYFVKPEIKRGRHPNDYEHQLKKSGISYKIFDDVQSGYLSAKQDVKNGEMIFIGGSNFVVGDFLEKNLQK</sequence>
<evidence type="ECO:0000256" key="22">
    <source>
        <dbReference type="PIRNR" id="PIRNR001563"/>
    </source>
</evidence>
<organism evidence="25 26">
    <name type="scientific">Chryseobacterium taklimakanense</name>
    <dbReference type="NCBI Taxonomy" id="536441"/>
    <lineage>
        <taxon>Bacteria</taxon>
        <taxon>Pseudomonadati</taxon>
        <taxon>Bacteroidota</taxon>
        <taxon>Flavobacteriia</taxon>
        <taxon>Flavobacteriales</taxon>
        <taxon>Weeksellaceae</taxon>
        <taxon>Chryseobacterium group</taxon>
        <taxon>Chryseobacterium</taxon>
    </lineage>
</organism>
<dbReference type="PANTHER" id="PTHR11136">
    <property type="entry name" value="FOLYLPOLYGLUTAMATE SYNTHASE-RELATED"/>
    <property type="match status" value="1"/>
</dbReference>
<name>A0A239XIB4_9FLAO</name>
<keyword evidence="26" id="KW-1185">Reference proteome</keyword>
<evidence type="ECO:0000256" key="19">
    <source>
        <dbReference type="ARBA" id="ARBA00047808"/>
    </source>
</evidence>
<dbReference type="PIRSF" id="PIRSF001563">
    <property type="entry name" value="Folylpolyglu_synth"/>
    <property type="match status" value="1"/>
</dbReference>
<feature type="domain" description="Mur ligase central" evidence="24">
    <location>
        <begin position="87"/>
        <end position="237"/>
    </location>
</feature>
<dbReference type="Pfam" id="PF08245">
    <property type="entry name" value="Mur_ligase_M"/>
    <property type="match status" value="1"/>
</dbReference>
<comment type="catalytic activity">
    <reaction evidence="20">
        <text>(6R)-5,10-methylenetetrahydrofolyl-(gamma-L-Glu)(n) + L-glutamate + ATP = (6R)-5,10-methylenetetrahydrofolyl-(gamma-L-Glu)(n+1) + ADP + phosphate + H(+)</text>
        <dbReference type="Rhea" id="RHEA:51912"/>
        <dbReference type="Rhea" id="RHEA-COMP:13257"/>
        <dbReference type="Rhea" id="RHEA-COMP:13258"/>
        <dbReference type="ChEBI" id="CHEBI:15378"/>
        <dbReference type="ChEBI" id="CHEBI:29985"/>
        <dbReference type="ChEBI" id="CHEBI:30616"/>
        <dbReference type="ChEBI" id="CHEBI:43474"/>
        <dbReference type="ChEBI" id="CHEBI:136572"/>
        <dbReference type="ChEBI" id="CHEBI:456216"/>
        <dbReference type="EC" id="6.3.2.17"/>
    </reaction>
</comment>
<comment type="function">
    <text evidence="2">Functions in two distinct reactions of the de novo folate biosynthetic pathway. Catalyzes the addition of a glutamate residue to dihydropteroate (7,8-dihydropteroate or H2Pte) to form dihydrofolate (7,8-dihydrofolate monoglutamate or H2Pte-Glu). Also catalyzes successive additions of L-glutamate to tetrahydrofolate or 10-formyltetrahydrofolate or 5,10-methylenetetrahydrofolate, leading to folylpolyglutamate derivatives.</text>
</comment>
<dbReference type="EC" id="6.3.2.12" evidence="6"/>
<comment type="pathway">
    <text evidence="3">Cofactor biosynthesis; tetrahydrofolate biosynthesis; 7,8-dihydrofolate from 2-amino-4-hydroxy-6-hydroxymethyl-7,8-dihydropteridine diphosphate and 4-aminobenzoate: step 2/2.</text>
</comment>
<dbReference type="InterPro" id="IPR013221">
    <property type="entry name" value="Mur_ligase_cen"/>
</dbReference>
<feature type="domain" description="Mur ligase C-terminal" evidence="23">
    <location>
        <begin position="323"/>
        <end position="431"/>
    </location>
</feature>
<evidence type="ECO:0000256" key="1">
    <source>
        <dbReference type="ARBA" id="ARBA00001946"/>
    </source>
</evidence>
<evidence type="ECO:0000256" key="13">
    <source>
        <dbReference type="ARBA" id="ARBA00022842"/>
    </source>
</evidence>
<evidence type="ECO:0000256" key="6">
    <source>
        <dbReference type="ARBA" id="ARBA00013023"/>
    </source>
</evidence>
<dbReference type="KEGG" id="ctak:4412677_01561"/>
<dbReference type="PROSITE" id="PS01011">
    <property type="entry name" value="FOLYLPOLYGLU_SYNT_1"/>
    <property type="match status" value="1"/>
</dbReference>
<dbReference type="SUPFAM" id="SSF53244">
    <property type="entry name" value="MurD-like peptide ligases, peptide-binding domain"/>
    <property type="match status" value="1"/>
</dbReference>
<keyword evidence="12 22" id="KW-0067">ATP-binding</keyword>
<dbReference type="AlphaFoldDB" id="A0A239XIB4"/>
<evidence type="ECO:0000259" key="24">
    <source>
        <dbReference type="Pfam" id="PF08245"/>
    </source>
</evidence>
<dbReference type="SUPFAM" id="SSF53623">
    <property type="entry name" value="MurD-like peptide ligases, catalytic domain"/>
    <property type="match status" value="1"/>
</dbReference>
<evidence type="ECO:0000256" key="11">
    <source>
        <dbReference type="ARBA" id="ARBA00022741"/>
    </source>
</evidence>
<evidence type="ECO:0000256" key="14">
    <source>
        <dbReference type="ARBA" id="ARBA00022909"/>
    </source>
</evidence>
<dbReference type="InterPro" id="IPR001645">
    <property type="entry name" value="Folylpolyglutamate_synth"/>
</dbReference>
<dbReference type="NCBIfam" id="TIGR01499">
    <property type="entry name" value="folC"/>
    <property type="match status" value="1"/>
</dbReference>
<evidence type="ECO:0000256" key="16">
    <source>
        <dbReference type="ARBA" id="ARBA00030592"/>
    </source>
</evidence>
<dbReference type="Gene3D" id="3.90.190.20">
    <property type="entry name" value="Mur ligase, C-terminal domain"/>
    <property type="match status" value="1"/>
</dbReference>
<evidence type="ECO:0000313" key="25">
    <source>
        <dbReference type="EMBL" id="SNV45983.1"/>
    </source>
</evidence>
<comment type="cofactor">
    <cofactor evidence="1">
        <name>Mg(2+)</name>
        <dbReference type="ChEBI" id="CHEBI:18420"/>
    </cofactor>
</comment>
<evidence type="ECO:0000256" key="15">
    <source>
        <dbReference type="ARBA" id="ARBA00030048"/>
    </source>
</evidence>
<keyword evidence="13" id="KW-0460">Magnesium</keyword>
<dbReference type="Proteomes" id="UP000215196">
    <property type="component" value="Chromosome 1"/>
</dbReference>
<dbReference type="GO" id="GO:0008841">
    <property type="term" value="F:dihydrofolate synthase activity"/>
    <property type="evidence" value="ECO:0007669"/>
    <property type="project" value="UniProtKB-EC"/>
</dbReference>
<evidence type="ECO:0000256" key="2">
    <source>
        <dbReference type="ARBA" id="ARBA00002714"/>
    </source>
</evidence>
<comment type="pathway">
    <text evidence="4">Cofactor biosynthesis; tetrahydrofolylpolyglutamate biosynthesis.</text>
</comment>
<proteinExistence type="inferred from homology"/>
<dbReference type="Pfam" id="PF02875">
    <property type="entry name" value="Mur_ligase_C"/>
    <property type="match status" value="1"/>
</dbReference>
<gene>
    <name evidence="25" type="primary">fgs</name>
    <name evidence="25" type="ORF">SAMEA4412677_01561</name>
</gene>
<dbReference type="GO" id="GO:0046872">
    <property type="term" value="F:metal ion binding"/>
    <property type="evidence" value="ECO:0007669"/>
    <property type="project" value="UniProtKB-KW"/>
</dbReference>
<dbReference type="PROSITE" id="PS01012">
    <property type="entry name" value="FOLYLPOLYGLU_SYNT_2"/>
    <property type="match status" value="1"/>
</dbReference>
<dbReference type="PANTHER" id="PTHR11136:SF0">
    <property type="entry name" value="DIHYDROFOLATE SYNTHETASE-RELATED"/>
    <property type="match status" value="1"/>
</dbReference>
<dbReference type="InterPro" id="IPR036565">
    <property type="entry name" value="Mur-like_cat_sf"/>
</dbReference>
<evidence type="ECO:0000256" key="12">
    <source>
        <dbReference type="ARBA" id="ARBA00022840"/>
    </source>
</evidence>
<comment type="catalytic activity">
    <reaction evidence="18">
        <text>(6S)-5,6,7,8-tetrahydrofolyl-(gamma-L-Glu)(n) + L-glutamate + ATP = (6S)-5,6,7,8-tetrahydrofolyl-(gamma-L-Glu)(n+1) + ADP + phosphate + H(+)</text>
        <dbReference type="Rhea" id="RHEA:10580"/>
        <dbReference type="Rhea" id="RHEA-COMP:14738"/>
        <dbReference type="Rhea" id="RHEA-COMP:14740"/>
        <dbReference type="ChEBI" id="CHEBI:15378"/>
        <dbReference type="ChEBI" id="CHEBI:29985"/>
        <dbReference type="ChEBI" id="CHEBI:30616"/>
        <dbReference type="ChEBI" id="CHEBI:43474"/>
        <dbReference type="ChEBI" id="CHEBI:141005"/>
        <dbReference type="ChEBI" id="CHEBI:456216"/>
        <dbReference type="EC" id="6.3.2.17"/>
    </reaction>
</comment>
<evidence type="ECO:0000256" key="8">
    <source>
        <dbReference type="ARBA" id="ARBA00019357"/>
    </source>
</evidence>
<comment type="catalytic activity">
    <reaction evidence="21">
        <text>7,8-dihydropteroate + L-glutamate + ATP = 7,8-dihydrofolate + ADP + phosphate + H(+)</text>
        <dbReference type="Rhea" id="RHEA:23584"/>
        <dbReference type="ChEBI" id="CHEBI:15378"/>
        <dbReference type="ChEBI" id="CHEBI:17839"/>
        <dbReference type="ChEBI" id="CHEBI:29985"/>
        <dbReference type="ChEBI" id="CHEBI:30616"/>
        <dbReference type="ChEBI" id="CHEBI:43474"/>
        <dbReference type="ChEBI" id="CHEBI:57451"/>
        <dbReference type="ChEBI" id="CHEBI:456216"/>
        <dbReference type="EC" id="6.3.2.12"/>
    </reaction>
</comment>
<evidence type="ECO:0000256" key="4">
    <source>
        <dbReference type="ARBA" id="ARBA00005150"/>
    </source>
</evidence>
<comment type="similarity">
    <text evidence="5 22">Belongs to the folylpolyglutamate synthase family.</text>
</comment>
<dbReference type="InterPro" id="IPR004101">
    <property type="entry name" value="Mur_ligase_C"/>
</dbReference>
<dbReference type="GO" id="GO:0005737">
    <property type="term" value="C:cytoplasm"/>
    <property type="evidence" value="ECO:0007669"/>
    <property type="project" value="TreeGrafter"/>
</dbReference>
<dbReference type="EC" id="6.3.2.17" evidence="7"/>
<evidence type="ECO:0000256" key="3">
    <source>
        <dbReference type="ARBA" id="ARBA00004799"/>
    </source>
</evidence>
<dbReference type="GO" id="GO:0004326">
    <property type="term" value="F:tetrahydrofolylpolyglutamate synthase activity"/>
    <property type="evidence" value="ECO:0007669"/>
    <property type="project" value="UniProtKB-EC"/>
</dbReference>
<keyword evidence="11 22" id="KW-0547">Nucleotide-binding</keyword>
<reference evidence="25 26" key="1">
    <citation type="submission" date="2017-06" db="EMBL/GenBank/DDBJ databases">
        <authorList>
            <consortium name="Pathogen Informatics"/>
        </authorList>
    </citation>
    <scope>NUCLEOTIDE SEQUENCE [LARGE SCALE GENOMIC DNA]</scope>
    <source>
        <strain evidence="25 26">NCTC13490</strain>
    </source>
</reference>
<accession>A0A239XIB4</accession>
<evidence type="ECO:0000256" key="9">
    <source>
        <dbReference type="ARBA" id="ARBA00022598"/>
    </source>
</evidence>
<evidence type="ECO:0000256" key="5">
    <source>
        <dbReference type="ARBA" id="ARBA00008276"/>
    </source>
</evidence>
<dbReference type="Gene3D" id="3.40.1190.10">
    <property type="entry name" value="Mur-like, catalytic domain"/>
    <property type="match status" value="1"/>
</dbReference>